<dbReference type="Pfam" id="PF13855">
    <property type="entry name" value="LRR_8"/>
    <property type="match status" value="2"/>
</dbReference>
<comment type="similarity">
    <text evidence="2">Belongs to the SLITRK family.</text>
</comment>
<dbReference type="PROSITE" id="PS51450">
    <property type="entry name" value="LRR"/>
    <property type="match status" value="1"/>
</dbReference>
<evidence type="ECO:0000256" key="7">
    <source>
        <dbReference type="ARBA" id="ARBA00022989"/>
    </source>
</evidence>
<dbReference type="InterPro" id="IPR001611">
    <property type="entry name" value="Leu-rich_rpt"/>
</dbReference>
<protein>
    <submittedName>
        <fullName evidence="11">SLIT and NTRK-like family, member 3a</fullName>
    </submittedName>
</protein>
<evidence type="ECO:0000313" key="11">
    <source>
        <dbReference type="Ensembl" id="ENSEBUP00000009357.1"/>
    </source>
</evidence>
<dbReference type="Proteomes" id="UP000694388">
    <property type="component" value="Unplaced"/>
</dbReference>
<dbReference type="GO" id="GO:0007409">
    <property type="term" value="P:axonogenesis"/>
    <property type="evidence" value="ECO:0007669"/>
    <property type="project" value="TreeGrafter"/>
</dbReference>
<keyword evidence="12" id="KW-1185">Reference proteome</keyword>
<keyword evidence="5" id="KW-0732">Signal</keyword>
<dbReference type="OMA" id="HKSDFWN"/>
<sequence>VFLWYYTVSNSLQFPPKKKFNPASPLTFCPSPCHCESSTSLVLLHCDGRALLHVDMIITPKPTRPYALYLYGNSISSLRPGELLSHAAAVSLDLSNNGLVDISPGAFSGLSSLRRLVLLGNKMEALLNYTFLGLPRLEYLQADYNLVKEIEAGVFRPLPKLRVLLLNDNLIRYLPAGLFFGLTSLRHLDLRANHLRHLPTPSLLSPIAFPHAQIRLDDNPWNCACSLVPLRTWLTRSSSLALLGDVLCDSPFDLHGKSLADVSEQILCGFKGEDDANNDDVKNVTSDSSLQTQKAGKTELRLAMARAAGLGFNPEYVIKPPSRYRGKSPLPTSCPSTCTCHLHPAHLGLSVQCQGRGISHISKLRPRPLNPQRLDLSMNTVTQLSRFDFRDLSSLIRLNLGSNHIRVIKSGAFSLLSYLQSLHLNNNYLERLSASSLQGLSSLLSLYLEHNSLHFIEPRAFASSPSLQLLFLQNNRLEYLEPGALEGITPRRLGLRGNLLFGLPRSGVLDSLHAIIQVGLDSNPWKCNCTAMPFREWALTLSTGTLQGIPRCASPAMLHGRSIFSLLPSELCPHDNSPANACTESTSTEPLAIMARTSPKLLNLPISVFLLIVLALFLTGIFVAAALAASCARAKKPSCGMALTPTYPHHAEGENCLAGKDERPSLLPGDSRERAFHRMLGTKSFGPVIICTTMIESTLTLEFMLENASCAMVILKKKKKTLAATKIDQYSASQMVCHEPASHFHLVGKEDQLSQYDHFIEIRAPLQNSAALKQCTGRVRKAFGLKRKKYKV</sequence>
<dbReference type="PANTHER" id="PTHR45773:SF10">
    <property type="match status" value="1"/>
</dbReference>
<dbReference type="GO" id="GO:0016020">
    <property type="term" value="C:membrane"/>
    <property type="evidence" value="ECO:0007669"/>
    <property type="project" value="UniProtKB-SubCell"/>
</dbReference>
<dbReference type="GO" id="GO:0051965">
    <property type="term" value="P:positive regulation of synapse assembly"/>
    <property type="evidence" value="ECO:0007669"/>
    <property type="project" value="TreeGrafter"/>
</dbReference>
<dbReference type="GeneTree" id="ENSGT00940000158681"/>
<evidence type="ECO:0000256" key="3">
    <source>
        <dbReference type="ARBA" id="ARBA00022614"/>
    </source>
</evidence>
<keyword evidence="8 9" id="KW-0472">Membrane</keyword>
<dbReference type="SMART" id="SM00082">
    <property type="entry name" value="LRRCT"/>
    <property type="match status" value="2"/>
</dbReference>
<proteinExistence type="inferred from homology"/>
<dbReference type="InterPro" id="IPR000483">
    <property type="entry name" value="Cys-rich_flank_reg_C"/>
</dbReference>
<evidence type="ECO:0000256" key="8">
    <source>
        <dbReference type="ARBA" id="ARBA00023136"/>
    </source>
</evidence>
<dbReference type="PANTHER" id="PTHR45773">
    <property type="entry name" value="SLIT AND NTRK-LIKE PROTEIN 4-RELATED"/>
    <property type="match status" value="1"/>
</dbReference>
<dbReference type="Gene3D" id="3.80.10.10">
    <property type="entry name" value="Ribonuclease Inhibitor"/>
    <property type="match status" value="2"/>
</dbReference>
<accession>A0A8C4Q3J7</accession>
<evidence type="ECO:0000259" key="10">
    <source>
        <dbReference type="SMART" id="SM00082"/>
    </source>
</evidence>
<dbReference type="SMART" id="SM00369">
    <property type="entry name" value="LRR_TYP"/>
    <property type="match status" value="9"/>
</dbReference>
<reference evidence="11" key="1">
    <citation type="submission" date="2025-08" db="UniProtKB">
        <authorList>
            <consortium name="Ensembl"/>
        </authorList>
    </citation>
    <scope>IDENTIFICATION</scope>
</reference>
<reference evidence="11" key="2">
    <citation type="submission" date="2025-09" db="UniProtKB">
        <authorList>
            <consortium name="Ensembl"/>
        </authorList>
    </citation>
    <scope>IDENTIFICATION</scope>
</reference>
<dbReference type="SUPFAM" id="SSF52058">
    <property type="entry name" value="L domain-like"/>
    <property type="match status" value="2"/>
</dbReference>
<organism evidence="11 12">
    <name type="scientific">Eptatretus burgeri</name>
    <name type="common">Inshore hagfish</name>
    <dbReference type="NCBI Taxonomy" id="7764"/>
    <lineage>
        <taxon>Eukaryota</taxon>
        <taxon>Metazoa</taxon>
        <taxon>Chordata</taxon>
        <taxon>Craniata</taxon>
        <taxon>Vertebrata</taxon>
        <taxon>Cyclostomata</taxon>
        <taxon>Myxini</taxon>
        <taxon>Myxiniformes</taxon>
        <taxon>Myxinidae</taxon>
        <taxon>Eptatretinae</taxon>
        <taxon>Eptatretus</taxon>
    </lineage>
</organism>
<feature type="domain" description="LRRCT" evidence="10">
    <location>
        <begin position="523"/>
        <end position="573"/>
    </location>
</feature>
<evidence type="ECO:0000256" key="2">
    <source>
        <dbReference type="ARBA" id="ARBA00010439"/>
    </source>
</evidence>
<dbReference type="InterPro" id="IPR003591">
    <property type="entry name" value="Leu-rich_rpt_typical-subtyp"/>
</dbReference>
<keyword evidence="3" id="KW-0433">Leucine-rich repeat</keyword>
<keyword evidence="6" id="KW-0677">Repeat</keyword>
<evidence type="ECO:0000256" key="1">
    <source>
        <dbReference type="ARBA" id="ARBA00004479"/>
    </source>
</evidence>
<evidence type="ECO:0000313" key="12">
    <source>
        <dbReference type="Proteomes" id="UP000694388"/>
    </source>
</evidence>
<dbReference type="InterPro" id="IPR032675">
    <property type="entry name" value="LRR_dom_sf"/>
</dbReference>
<dbReference type="FunFam" id="3.80.10.10:FF:000001">
    <property type="entry name" value="SLIT and NTRK-like family, member 1"/>
    <property type="match status" value="1"/>
</dbReference>
<evidence type="ECO:0000256" key="4">
    <source>
        <dbReference type="ARBA" id="ARBA00022692"/>
    </source>
</evidence>
<dbReference type="Pfam" id="PF01463">
    <property type="entry name" value="LRRCT"/>
    <property type="match status" value="2"/>
</dbReference>
<dbReference type="AlphaFoldDB" id="A0A8C4Q3J7"/>
<evidence type="ECO:0000256" key="6">
    <source>
        <dbReference type="ARBA" id="ARBA00022737"/>
    </source>
</evidence>
<evidence type="ECO:0000256" key="5">
    <source>
        <dbReference type="ARBA" id="ARBA00022729"/>
    </source>
</evidence>
<dbReference type="Ensembl" id="ENSEBUT00000009880.1">
    <property type="protein sequence ID" value="ENSEBUP00000009357.1"/>
    <property type="gene ID" value="ENSEBUG00000006027.1"/>
</dbReference>
<evidence type="ECO:0000256" key="9">
    <source>
        <dbReference type="SAM" id="Phobius"/>
    </source>
</evidence>
<comment type="subcellular location">
    <subcellularLocation>
        <location evidence="1">Membrane</location>
        <topology evidence="1">Single-pass type I membrane protein</topology>
    </subcellularLocation>
</comment>
<keyword evidence="4 9" id="KW-0812">Transmembrane</keyword>
<feature type="transmembrane region" description="Helical" evidence="9">
    <location>
        <begin position="606"/>
        <end position="628"/>
    </location>
</feature>
<keyword evidence="7 9" id="KW-1133">Transmembrane helix</keyword>
<feature type="domain" description="LRRCT" evidence="10">
    <location>
        <begin position="219"/>
        <end position="269"/>
    </location>
</feature>
<name>A0A8C4Q3J7_EPTBU</name>